<feature type="chain" id="PRO_5043597446" description="Infection structure specific protein" evidence="2">
    <location>
        <begin position="17"/>
        <end position="216"/>
    </location>
</feature>
<name>A0AAV9HYR7_9PEZI</name>
<evidence type="ECO:0000313" key="3">
    <source>
        <dbReference type="EMBL" id="KAK4465881.1"/>
    </source>
</evidence>
<comment type="caution">
    <text evidence="3">The sequence shown here is derived from an EMBL/GenBank/DDBJ whole genome shotgun (WGS) entry which is preliminary data.</text>
</comment>
<keyword evidence="2" id="KW-0732">Signal</keyword>
<reference evidence="3" key="2">
    <citation type="submission" date="2023-06" db="EMBL/GenBank/DDBJ databases">
        <authorList>
            <consortium name="Lawrence Berkeley National Laboratory"/>
            <person name="Mondo S.J."/>
            <person name="Hensen N."/>
            <person name="Bonometti L."/>
            <person name="Westerberg I."/>
            <person name="Brannstrom I.O."/>
            <person name="Guillou S."/>
            <person name="Cros-Aarteil S."/>
            <person name="Calhoun S."/>
            <person name="Haridas S."/>
            <person name="Kuo A."/>
            <person name="Pangilinan J."/>
            <person name="Riley R."/>
            <person name="Labutti K."/>
            <person name="Andreopoulos B."/>
            <person name="Lipzen A."/>
            <person name="Chen C."/>
            <person name="Yanf M."/>
            <person name="Daum C."/>
            <person name="Ng V."/>
            <person name="Clum A."/>
            <person name="Steindorff A."/>
            <person name="Ohm R."/>
            <person name="Martin F."/>
            <person name="Silar P."/>
            <person name="Natvig D."/>
            <person name="Lalanne C."/>
            <person name="Gautier V."/>
            <person name="Ament-Velasquez S.L."/>
            <person name="Kruys A."/>
            <person name="Hutchinson M.I."/>
            <person name="Powell A.J."/>
            <person name="Barry K."/>
            <person name="Miller A.N."/>
            <person name="Grigoriev I.V."/>
            <person name="Debuchy R."/>
            <person name="Gladieux P."/>
            <person name="Thoren M.H."/>
            <person name="Johannesson H."/>
        </authorList>
    </citation>
    <scope>NUCLEOTIDE SEQUENCE</scope>
    <source>
        <strain evidence="3">PSN324</strain>
    </source>
</reference>
<proteinExistence type="predicted"/>
<feature type="region of interest" description="Disordered" evidence="1">
    <location>
        <begin position="136"/>
        <end position="194"/>
    </location>
</feature>
<organism evidence="3 4">
    <name type="scientific">Cladorrhinum samala</name>
    <dbReference type="NCBI Taxonomy" id="585594"/>
    <lineage>
        <taxon>Eukaryota</taxon>
        <taxon>Fungi</taxon>
        <taxon>Dikarya</taxon>
        <taxon>Ascomycota</taxon>
        <taxon>Pezizomycotina</taxon>
        <taxon>Sordariomycetes</taxon>
        <taxon>Sordariomycetidae</taxon>
        <taxon>Sordariales</taxon>
        <taxon>Podosporaceae</taxon>
        <taxon>Cladorrhinum</taxon>
    </lineage>
</organism>
<dbReference type="AlphaFoldDB" id="A0AAV9HYR7"/>
<feature type="compositionally biased region" description="Polar residues" evidence="1">
    <location>
        <begin position="176"/>
        <end position="194"/>
    </location>
</feature>
<gene>
    <name evidence="3" type="ORF">QBC42DRAFT_343610</name>
</gene>
<feature type="compositionally biased region" description="Low complexity" evidence="1">
    <location>
        <begin position="156"/>
        <end position="168"/>
    </location>
</feature>
<feature type="signal peptide" evidence="2">
    <location>
        <begin position="1"/>
        <end position="16"/>
    </location>
</feature>
<evidence type="ECO:0000256" key="1">
    <source>
        <dbReference type="SAM" id="MobiDB-lite"/>
    </source>
</evidence>
<evidence type="ECO:0000313" key="4">
    <source>
        <dbReference type="Proteomes" id="UP001321749"/>
    </source>
</evidence>
<sequence>MRSSALILAAATAASASQGLVPGHLAARRALDARQTSGSDTDPAQASACAYTLTKVLAAVPTPAQELVYAFLDSGEYNICSMSIPNNLTSAFSTWSVSLESWYSSASTKLMSSAKVCPEYEGALGEYAENMCTTAGSKGGNGSGEKSTTVSVPAKTTGSGSSTQATTTPDAGAGENTESSGSGQNSNPAGSAASSLNGLTGAAVVLAGVLGVVAVL</sequence>
<reference evidence="3" key="1">
    <citation type="journal article" date="2023" name="Mol. Phylogenet. Evol.">
        <title>Genome-scale phylogeny and comparative genomics of the fungal order Sordariales.</title>
        <authorList>
            <person name="Hensen N."/>
            <person name="Bonometti L."/>
            <person name="Westerberg I."/>
            <person name="Brannstrom I.O."/>
            <person name="Guillou S."/>
            <person name="Cros-Aarteil S."/>
            <person name="Calhoun S."/>
            <person name="Haridas S."/>
            <person name="Kuo A."/>
            <person name="Mondo S."/>
            <person name="Pangilinan J."/>
            <person name="Riley R."/>
            <person name="LaButti K."/>
            <person name="Andreopoulos B."/>
            <person name="Lipzen A."/>
            <person name="Chen C."/>
            <person name="Yan M."/>
            <person name="Daum C."/>
            <person name="Ng V."/>
            <person name="Clum A."/>
            <person name="Steindorff A."/>
            <person name="Ohm R.A."/>
            <person name="Martin F."/>
            <person name="Silar P."/>
            <person name="Natvig D.O."/>
            <person name="Lalanne C."/>
            <person name="Gautier V."/>
            <person name="Ament-Velasquez S.L."/>
            <person name="Kruys A."/>
            <person name="Hutchinson M.I."/>
            <person name="Powell A.J."/>
            <person name="Barry K."/>
            <person name="Miller A.N."/>
            <person name="Grigoriev I.V."/>
            <person name="Debuchy R."/>
            <person name="Gladieux P."/>
            <person name="Hiltunen Thoren M."/>
            <person name="Johannesson H."/>
        </authorList>
    </citation>
    <scope>NUCLEOTIDE SEQUENCE</scope>
    <source>
        <strain evidence="3">PSN324</strain>
    </source>
</reference>
<evidence type="ECO:0008006" key="5">
    <source>
        <dbReference type="Google" id="ProtNLM"/>
    </source>
</evidence>
<protein>
    <recommendedName>
        <fullName evidence="5">Infection structure specific protein</fullName>
    </recommendedName>
</protein>
<dbReference type="EMBL" id="MU864936">
    <property type="protein sequence ID" value="KAK4465881.1"/>
    <property type="molecule type" value="Genomic_DNA"/>
</dbReference>
<keyword evidence="4" id="KW-1185">Reference proteome</keyword>
<accession>A0AAV9HYR7</accession>
<evidence type="ECO:0000256" key="2">
    <source>
        <dbReference type="SAM" id="SignalP"/>
    </source>
</evidence>
<dbReference type="Proteomes" id="UP001321749">
    <property type="component" value="Unassembled WGS sequence"/>
</dbReference>